<feature type="transmembrane region" description="Helical" evidence="2">
    <location>
        <begin position="20"/>
        <end position="42"/>
    </location>
</feature>
<feature type="region of interest" description="Disordered" evidence="1">
    <location>
        <begin position="1218"/>
        <end position="1259"/>
    </location>
</feature>
<name>L0DBH1_SINAD</name>
<organism evidence="3 4">
    <name type="scientific">Singulisphaera acidiphila (strain ATCC BAA-1392 / DSM 18658 / VKM B-2454 / MOB10)</name>
    <dbReference type="NCBI Taxonomy" id="886293"/>
    <lineage>
        <taxon>Bacteria</taxon>
        <taxon>Pseudomonadati</taxon>
        <taxon>Planctomycetota</taxon>
        <taxon>Planctomycetia</taxon>
        <taxon>Isosphaerales</taxon>
        <taxon>Isosphaeraceae</taxon>
        <taxon>Singulisphaera</taxon>
    </lineage>
</organism>
<feature type="region of interest" description="Disordered" evidence="1">
    <location>
        <begin position="986"/>
        <end position="1035"/>
    </location>
</feature>
<feature type="transmembrane region" description="Helical" evidence="2">
    <location>
        <begin position="147"/>
        <end position="168"/>
    </location>
</feature>
<dbReference type="EMBL" id="CP003364">
    <property type="protein sequence ID" value="AGA26205.1"/>
    <property type="molecule type" value="Genomic_DNA"/>
</dbReference>
<dbReference type="AlphaFoldDB" id="L0DBH1"/>
<reference evidence="3 4" key="1">
    <citation type="submission" date="2012-02" db="EMBL/GenBank/DDBJ databases">
        <title>Complete sequence of chromosome of Singulisphaera acidiphila DSM 18658.</title>
        <authorList>
            <consortium name="US DOE Joint Genome Institute (JGI-PGF)"/>
            <person name="Lucas S."/>
            <person name="Copeland A."/>
            <person name="Lapidus A."/>
            <person name="Glavina del Rio T."/>
            <person name="Dalin E."/>
            <person name="Tice H."/>
            <person name="Bruce D."/>
            <person name="Goodwin L."/>
            <person name="Pitluck S."/>
            <person name="Peters L."/>
            <person name="Ovchinnikova G."/>
            <person name="Chertkov O."/>
            <person name="Kyrpides N."/>
            <person name="Mavromatis K."/>
            <person name="Ivanova N."/>
            <person name="Brettin T."/>
            <person name="Detter J.C."/>
            <person name="Han C."/>
            <person name="Larimer F."/>
            <person name="Land M."/>
            <person name="Hauser L."/>
            <person name="Markowitz V."/>
            <person name="Cheng J.-F."/>
            <person name="Hugenholtz P."/>
            <person name="Woyke T."/>
            <person name="Wu D."/>
            <person name="Tindall B."/>
            <person name="Pomrenke H."/>
            <person name="Brambilla E."/>
            <person name="Klenk H.-P."/>
            <person name="Eisen J.A."/>
        </authorList>
    </citation>
    <scope>NUCLEOTIDE SEQUENCE [LARGE SCALE GENOMIC DNA]</scope>
    <source>
        <strain evidence="4">ATCC BAA-1392 / DSM 18658 / VKM B-2454 / MOB10</strain>
    </source>
</reference>
<feature type="compositionally biased region" description="Basic and acidic residues" evidence="1">
    <location>
        <begin position="674"/>
        <end position="683"/>
    </location>
</feature>
<dbReference type="STRING" id="886293.Sinac_1840"/>
<evidence type="ECO:0000313" key="4">
    <source>
        <dbReference type="Proteomes" id="UP000010798"/>
    </source>
</evidence>
<dbReference type="Proteomes" id="UP000010798">
    <property type="component" value="Chromosome"/>
</dbReference>
<keyword evidence="2" id="KW-1133">Transmembrane helix</keyword>
<feature type="compositionally biased region" description="Low complexity" evidence="1">
    <location>
        <begin position="986"/>
        <end position="1000"/>
    </location>
</feature>
<feature type="compositionally biased region" description="Acidic residues" evidence="1">
    <location>
        <begin position="1018"/>
        <end position="1031"/>
    </location>
</feature>
<evidence type="ECO:0000313" key="3">
    <source>
        <dbReference type="EMBL" id="AGA26205.1"/>
    </source>
</evidence>
<keyword evidence="2" id="KW-0812">Transmembrane</keyword>
<feature type="compositionally biased region" description="Basic and acidic residues" evidence="1">
    <location>
        <begin position="1245"/>
        <end position="1259"/>
    </location>
</feature>
<sequence>MDTSLESRIATLRAQVRRILALHGMSWVVGLVMPLIIIVGLLDWMVHLDALVRLAALIGLIGFGLWLGFRYVITPLIVRFPDLDIAMRIEERWPGLNDRLASTVQFLRMSADDDRFGSPSLREATIRQTLEETRAIDFREVLERKPLVRALGAASAASVLGLAFLLAAPDLSSIALKRLFQPFGATRWPQRTHLSLLGRETPRKVARGEPFSLGVSVGKGETVPSSARATYRFSNGEVVTEPLRAVEGGIFRGRLEAVERDFTFSVAAGDDSTSVRNVAVSVVPPPALTQVAIHLVPPAYTAIAPYTLASGNTQIRAVEGTRVEIKAQANKPIQTAALHLGESTVQQAIGFDKARTRLTTDFVVTASHPFWFELHDTDGFANREAPRYDIRSIRDEAPRVVIDQPPNDRDVPAKAVVPVRFTVDDDYGIQSARILYRTASGGSEPTNVVVLPLWDAKDQAAGQPTKHQEVSYEWNLAPLNLPPGSVITFHAEALDIDNLKGPNLGKSRELRLRIVSDEEIGRQLDDQRREIREETARILAMEKQAQVPVNEALRKLETTDALDQPARDDLKNAEMIQRQVGSRINSRADGLDQKIGRFLDDLKNFNVPNPDAAKQMQEMQAGVERIRDNHLGPAEQGLTHAAKNLEEAQAAKPKTAENPGEGARPNPSTGPAKTEQDAAKPEGSKSASPSKNGAQDPADKKAGQEPAKDGTQPAPDASNPKGTAEDPAKADPAAPRNRFNEVARNDLKESRANQQAIADELQKMLDGLSEFETYRSVVKDAQNLLKEQEQTMKQTADAASKAELMGKTPENLTPEQKADLANLADRQGNVSRGLQGLQEQMNDMAKKIEESDPLAAAALRDAADESRKQGTAAKMGETADRLAKNQMGEARAGQEQARQELKDLVDSIQNRRERELARLVKELKNAEADLKALKDRQTQNLKKTDAARKNQDAKQRADELKKLAKEQEEIQKELNKQLKKLAKLNAEGAAQAGSRASAKMSKAKADLDQDQGEQAGQDQEEALADLEDAEEQVAQARKELEEQLAMEQLAKMGDELKSLAERQGKMVEDITNYETLRTKREGSLTVAQRTGVRNLGRVQEGLKDESASLAEKLEGAPVFALTLKRAGQAMDDAAQRLLTLKTDEETQRAARAAARRFEQLINALKPDKPKNGGQGQGGGDGQGGGGGGDGIPPAAQVKMLKALQEEINDRTEFFDELRRRKHELTPGQNEELGRLETDQGTLADLARDLTRPKKEDGED</sequence>
<feature type="compositionally biased region" description="Basic and acidic residues" evidence="1">
    <location>
        <begin position="697"/>
        <end position="708"/>
    </location>
</feature>
<keyword evidence="2" id="KW-0472">Membrane</keyword>
<feature type="compositionally biased region" description="Basic and acidic residues" evidence="1">
    <location>
        <begin position="738"/>
        <end position="751"/>
    </location>
</feature>
<dbReference type="InterPro" id="IPR012683">
    <property type="entry name" value="CHP02302_TM"/>
</dbReference>
<dbReference type="Pfam" id="PF13779">
    <property type="entry name" value="DUF4175"/>
    <property type="match status" value="1"/>
</dbReference>
<protein>
    <submittedName>
        <fullName evidence="3">Uncharacterized protein</fullName>
    </submittedName>
</protein>
<evidence type="ECO:0000256" key="1">
    <source>
        <dbReference type="SAM" id="MobiDB-lite"/>
    </source>
</evidence>
<dbReference type="eggNOG" id="COG3170">
    <property type="taxonomic scope" value="Bacteria"/>
</dbReference>
<feature type="region of interest" description="Disordered" evidence="1">
    <location>
        <begin position="1162"/>
        <end position="1196"/>
    </location>
</feature>
<evidence type="ECO:0000256" key="2">
    <source>
        <dbReference type="SAM" id="Phobius"/>
    </source>
</evidence>
<proteinExistence type="predicted"/>
<dbReference type="KEGG" id="saci:Sinac_1840"/>
<gene>
    <name evidence="3" type="ordered locus">Sinac_1840</name>
</gene>
<feature type="region of interest" description="Disordered" evidence="1">
    <location>
        <begin position="928"/>
        <end position="958"/>
    </location>
</feature>
<accession>L0DBH1</accession>
<dbReference type="RefSeq" id="WP_015245372.1">
    <property type="nucleotide sequence ID" value="NC_019892.1"/>
</dbReference>
<feature type="compositionally biased region" description="Gly residues" evidence="1">
    <location>
        <begin position="1172"/>
        <end position="1190"/>
    </location>
</feature>
<dbReference type="HOGENOM" id="CLU_264990_0_0_0"/>
<feature type="region of interest" description="Disordered" evidence="1">
    <location>
        <begin position="856"/>
        <end position="878"/>
    </location>
</feature>
<feature type="transmembrane region" description="Helical" evidence="2">
    <location>
        <begin position="54"/>
        <end position="73"/>
    </location>
</feature>
<dbReference type="OrthoDB" id="221492at2"/>
<feature type="region of interest" description="Disordered" evidence="1">
    <location>
        <begin position="649"/>
        <end position="754"/>
    </location>
</feature>
<keyword evidence="4" id="KW-1185">Reference proteome</keyword>